<proteinExistence type="predicted"/>
<sequence>MWIIISILLGVVCLISLGVQHEQRRELEEYKYANAYMKDYIVRYIDEKRK</sequence>
<name>A0A2H4J823_9CAUD</name>
<accession>A0A2H4J823</accession>
<evidence type="ECO:0000313" key="1">
    <source>
        <dbReference type="EMBL" id="ASN69467.1"/>
    </source>
</evidence>
<organism evidence="1">
    <name type="scientific">uncultured Caudovirales phage</name>
    <dbReference type="NCBI Taxonomy" id="2100421"/>
    <lineage>
        <taxon>Viruses</taxon>
        <taxon>Duplodnaviria</taxon>
        <taxon>Heunggongvirae</taxon>
        <taxon>Uroviricota</taxon>
        <taxon>Caudoviricetes</taxon>
        <taxon>Peduoviridae</taxon>
        <taxon>Maltschvirus</taxon>
        <taxon>Maltschvirus maltsch</taxon>
    </lineage>
</organism>
<dbReference type="InterPro" id="IPR009999">
    <property type="entry name" value="DUF1514"/>
</dbReference>
<reference evidence="1" key="1">
    <citation type="submission" date="2017-06" db="EMBL/GenBank/DDBJ databases">
        <title>Novel phages from South African skin metaviromes.</title>
        <authorList>
            <person name="van Zyl L.J."/>
            <person name="Abrahams Y."/>
            <person name="Stander E.A."/>
            <person name="Kirby B.M."/>
            <person name="Clavaud C."/>
            <person name="Farcet C."/>
            <person name="Breton L."/>
            <person name="Trindade M.I."/>
        </authorList>
    </citation>
    <scope>NUCLEOTIDE SEQUENCE</scope>
</reference>
<protein>
    <recommendedName>
        <fullName evidence="2">DUF1514 domain-containing protein</fullName>
    </recommendedName>
</protein>
<evidence type="ECO:0008006" key="2">
    <source>
        <dbReference type="Google" id="ProtNLM"/>
    </source>
</evidence>
<gene>
    <name evidence="1" type="ORF">10S13_3</name>
</gene>
<dbReference type="Pfam" id="PF07438">
    <property type="entry name" value="DUF1514"/>
    <property type="match status" value="1"/>
</dbReference>
<dbReference type="EMBL" id="MF417891">
    <property type="protein sequence ID" value="ASN69467.1"/>
    <property type="molecule type" value="Genomic_DNA"/>
</dbReference>